<dbReference type="OrthoDB" id="2403708at2759"/>
<dbReference type="AlphaFoldDB" id="A0A9P6PZZ3"/>
<evidence type="ECO:0000313" key="3">
    <source>
        <dbReference type="EMBL" id="KAG0256276.1"/>
    </source>
</evidence>
<reference evidence="3" key="1">
    <citation type="journal article" date="2020" name="Fungal Divers.">
        <title>Resolving the Mortierellaceae phylogeny through synthesis of multi-gene phylogenetics and phylogenomics.</title>
        <authorList>
            <person name="Vandepol N."/>
            <person name="Liber J."/>
            <person name="Desiro A."/>
            <person name="Na H."/>
            <person name="Kennedy M."/>
            <person name="Barry K."/>
            <person name="Grigoriev I.V."/>
            <person name="Miller A.N."/>
            <person name="O'Donnell K."/>
            <person name="Stajich J.E."/>
            <person name="Bonito G."/>
        </authorList>
    </citation>
    <scope>NUCLEOTIDE SEQUENCE</scope>
    <source>
        <strain evidence="3">KOD948</strain>
    </source>
</reference>
<name>A0A9P6PZZ3_9FUNG</name>
<keyword evidence="4" id="KW-1185">Reference proteome</keyword>
<evidence type="ECO:0000256" key="1">
    <source>
        <dbReference type="PROSITE-ProRule" id="PRU00042"/>
    </source>
</evidence>
<accession>A0A9P6PZZ3</accession>
<evidence type="ECO:0000313" key="4">
    <source>
        <dbReference type="Proteomes" id="UP000726737"/>
    </source>
</evidence>
<dbReference type="PROSITE" id="PS50157">
    <property type="entry name" value="ZINC_FINGER_C2H2_2"/>
    <property type="match status" value="1"/>
</dbReference>
<dbReference type="GO" id="GO:0008270">
    <property type="term" value="F:zinc ion binding"/>
    <property type="evidence" value="ECO:0007669"/>
    <property type="project" value="UniProtKB-KW"/>
</dbReference>
<gene>
    <name evidence="3" type="ORF">BG011_004644</name>
</gene>
<comment type="caution">
    <text evidence="3">The sequence shown here is derived from an EMBL/GenBank/DDBJ whole genome shotgun (WGS) entry which is preliminary data.</text>
</comment>
<evidence type="ECO:0000259" key="2">
    <source>
        <dbReference type="PROSITE" id="PS50157"/>
    </source>
</evidence>
<keyword evidence="1" id="KW-0479">Metal-binding</keyword>
<feature type="domain" description="C2H2-type" evidence="2">
    <location>
        <begin position="54"/>
        <end position="76"/>
    </location>
</feature>
<dbReference type="InterPro" id="IPR013087">
    <property type="entry name" value="Znf_C2H2_type"/>
</dbReference>
<organism evidence="3 4">
    <name type="scientific">Mortierella polycephala</name>
    <dbReference type="NCBI Taxonomy" id="41804"/>
    <lineage>
        <taxon>Eukaryota</taxon>
        <taxon>Fungi</taxon>
        <taxon>Fungi incertae sedis</taxon>
        <taxon>Mucoromycota</taxon>
        <taxon>Mortierellomycotina</taxon>
        <taxon>Mortierellomycetes</taxon>
        <taxon>Mortierellales</taxon>
        <taxon>Mortierellaceae</taxon>
        <taxon>Mortierella</taxon>
    </lineage>
</organism>
<protein>
    <recommendedName>
        <fullName evidence="2">C2H2-type domain-containing protein</fullName>
    </recommendedName>
</protein>
<proteinExistence type="predicted"/>
<keyword evidence="1" id="KW-0863">Zinc-finger</keyword>
<sequence length="471" mass="53751">MTVAREWGHCIARFQVARRSTSLGENTINTWSDTKTQLRQRNNNQEAERQDSQFTCSTCNKSYSTIDEIDKHLDEHEMLIAKTTPEPEKNTQEDADALKLMKTELTIITKNTDITDYILKLMVPCVAEHSNGESSTVLLTLAGAKRHLEDPITSLRLIKRRPESAFDMDYAELGAALTSHRFGELVDIEQYQPIKQTLFLSDFQTHWEDIAKTLAGSLLQSGSKVILIIKAEVYGRIPEDDVHGLDMVKPIWEPKVVTVFRRGNSRRLLIGTLRWSALVTASIDLTSGDISIGTTNISTPFTDEIRIWTRKDYALNPLTERQVLSKFHHDITLAKRAAIYFLFADWICYPVTIYRLLEYYYDKEMTGTKAVAVLFNQLLKAKTLRKDLLKELLNDLEGHEDRSVARTLRALLRLFGSDEQERGLKDDEKMSMLLRALADGVRGTLEALDEEKVKAAIKARSELLLRCKNRD</sequence>
<dbReference type="Proteomes" id="UP000726737">
    <property type="component" value="Unassembled WGS sequence"/>
</dbReference>
<dbReference type="EMBL" id="JAAAJA010000307">
    <property type="protein sequence ID" value="KAG0256276.1"/>
    <property type="molecule type" value="Genomic_DNA"/>
</dbReference>
<dbReference type="PROSITE" id="PS00028">
    <property type="entry name" value="ZINC_FINGER_C2H2_1"/>
    <property type="match status" value="1"/>
</dbReference>
<keyword evidence="1" id="KW-0862">Zinc</keyword>